<dbReference type="EMBL" id="JAENHO010000011">
    <property type="protein sequence ID" value="MBL7259335.1"/>
    <property type="molecule type" value="Genomic_DNA"/>
</dbReference>
<organism evidence="1 2">
    <name type="scientific">Paractinoplanes lichenicola</name>
    <dbReference type="NCBI Taxonomy" id="2802976"/>
    <lineage>
        <taxon>Bacteria</taxon>
        <taxon>Bacillati</taxon>
        <taxon>Actinomycetota</taxon>
        <taxon>Actinomycetes</taxon>
        <taxon>Micromonosporales</taxon>
        <taxon>Micromonosporaceae</taxon>
        <taxon>Paractinoplanes</taxon>
    </lineage>
</organism>
<comment type="caution">
    <text evidence="1">The sequence shown here is derived from an EMBL/GenBank/DDBJ whole genome shotgun (WGS) entry which is preliminary data.</text>
</comment>
<reference evidence="1 2" key="1">
    <citation type="submission" date="2021-01" db="EMBL/GenBank/DDBJ databases">
        <title>Actinoplanes sp. nov. LDG1-01 isolated from lichen.</title>
        <authorList>
            <person name="Saeng-In P."/>
            <person name="Phongsopitanun W."/>
            <person name="Kanchanasin P."/>
            <person name="Yuki M."/>
            <person name="Kudo T."/>
            <person name="Ohkuma M."/>
            <person name="Tanasupawat S."/>
        </authorList>
    </citation>
    <scope>NUCLEOTIDE SEQUENCE [LARGE SCALE GENOMIC DNA]</scope>
    <source>
        <strain evidence="1 2">LDG1-01</strain>
    </source>
</reference>
<dbReference type="InterPro" id="IPR019268">
    <property type="entry name" value="DUF2278"/>
</dbReference>
<accession>A0ABS1VXY3</accession>
<name>A0ABS1VXY3_9ACTN</name>
<evidence type="ECO:0000313" key="1">
    <source>
        <dbReference type="EMBL" id="MBL7259335.1"/>
    </source>
</evidence>
<gene>
    <name evidence="1" type="ORF">JKJ07_33965</name>
</gene>
<dbReference type="Proteomes" id="UP000598996">
    <property type="component" value="Unassembled WGS sequence"/>
</dbReference>
<dbReference type="Pfam" id="PF10042">
    <property type="entry name" value="DUF2278"/>
    <property type="match status" value="1"/>
</dbReference>
<sequence>MPFGRYGVLAGTLHRHFRDRPDDQGRWFHVNLEVDAPDGRYRCAVDVDSKNTTTGVQWKTYTVAPSALGPVTALPPGYHELARVNGSGALDYQRHPVLADLPGCLSFLRRLLPPPRRWTTGSNLDAAAALEPILEPGRRILVFGEPFDHGLGVHNVHQNQGDPYGSQWWDENGIWQDGGTATFRPDGRLDIFISKFSTQSDHTDNDGHPG</sequence>
<evidence type="ECO:0000313" key="2">
    <source>
        <dbReference type="Proteomes" id="UP000598996"/>
    </source>
</evidence>
<keyword evidence="2" id="KW-1185">Reference proteome</keyword>
<proteinExistence type="predicted"/>
<protein>
    <submittedName>
        <fullName evidence="1">DUF2278 family protein</fullName>
    </submittedName>
</protein>
<dbReference type="RefSeq" id="WP_202996043.1">
    <property type="nucleotide sequence ID" value="NZ_JAENHO010000011.1"/>
</dbReference>